<protein>
    <submittedName>
        <fullName evidence="1">Uncharacterized protein</fullName>
    </submittedName>
</protein>
<evidence type="ECO:0000313" key="1">
    <source>
        <dbReference type="EMBL" id="CDW35837.1"/>
    </source>
</evidence>
<reference evidence="1" key="1">
    <citation type="submission" date="2014-05" db="EMBL/GenBank/DDBJ databases">
        <authorList>
            <person name="Chronopoulou M."/>
        </authorList>
    </citation>
    <scope>NUCLEOTIDE SEQUENCE</scope>
    <source>
        <tissue evidence="1">Whole organism</tissue>
    </source>
</reference>
<proteinExistence type="predicted"/>
<accession>A0A0K2UD48</accession>
<dbReference type="AlphaFoldDB" id="A0A0K2UD48"/>
<dbReference type="EMBL" id="HACA01018476">
    <property type="protein sequence ID" value="CDW35837.1"/>
    <property type="molecule type" value="Transcribed_RNA"/>
</dbReference>
<sequence>MLLLNALNRGGGLALECSLQLSEGHGQVRTLREELSPFRNVGLQKSLILLMREDALLGLLDKIQDVLFQGIIHFGRTLFVPEAHTVHMPKQVLPLLTAHRLLPQQVQDRGPH</sequence>
<name>A0A0K2UD48_LEPSM</name>
<organism evidence="1">
    <name type="scientific">Lepeophtheirus salmonis</name>
    <name type="common">Salmon louse</name>
    <name type="synonym">Caligus salmonis</name>
    <dbReference type="NCBI Taxonomy" id="72036"/>
    <lineage>
        <taxon>Eukaryota</taxon>
        <taxon>Metazoa</taxon>
        <taxon>Ecdysozoa</taxon>
        <taxon>Arthropoda</taxon>
        <taxon>Crustacea</taxon>
        <taxon>Multicrustacea</taxon>
        <taxon>Hexanauplia</taxon>
        <taxon>Copepoda</taxon>
        <taxon>Siphonostomatoida</taxon>
        <taxon>Caligidae</taxon>
        <taxon>Lepeophtheirus</taxon>
    </lineage>
</organism>